<accession>A0A2G5T2W8</accession>
<proteinExistence type="predicted"/>
<organism evidence="2 3">
    <name type="scientific">Caenorhabditis nigoni</name>
    <dbReference type="NCBI Taxonomy" id="1611254"/>
    <lineage>
        <taxon>Eukaryota</taxon>
        <taxon>Metazoa</taxon>
        <taxon>Ecdysozoa</taxon>
        <taxon>Nematoda</taxon>
        <taxon>Chromadorea</taxon>
        <taxon>Rhabditida</taxon>
        <taxon>Rhabditina</taxon>
        <taxon>Rhabditomorpha</taxon>
        <taxon>Rhabditoidea</taxon>
        <taxon>Rhabditidae</taxon>
        <taxon>Peloderinae</taxon>
        <taxon>Caenorhabditis</taxon>
    </lineage>
</organism>
<reference evidence="3" key="1">
    <citation type="submission" date="2017-10" db="EMBL/GenBank/DDBJ databases">
        <title>Rapid genome shrinkage in a self-fertile nematode reveals novel sperm competition proteins.</title>
        <authorList>
            <person name="Yin D."/>
            <person name="Schwarz E.M."/>
            <person name="Thomas C.G."/>
            <person name="Felde R.L."/>
            <person name="Korf I.F."/>
            <person name="Cutter A.D."/>
            <person name="Schartner C.M."/>
            <person name="Ralston E.J."/>
            <person name="Meyer B.J."/>
            <person name="Haag E.S."/>
        </authorList>
    </citation>
    <scope>NUCLEOTIDE SEQUENCE [LARGE SCALE GENOMIC DNA]</scope>
    <source>
        <strain evidence="3">JU1422</strain>
    </source>
</reference>
<evidence type="ECO:0000256" key="1">
    <source>
        <dbReference type="SAM" id="MobiDB-lite"/>
    </source>
</evidence>
<name>A0A2G5T2W8_9PELO</name>
<gene>
    <name evidence="2" type="primary">Cnig_chr_X.g26351</name>
    <name evidence="2" type="ORF">B9Z55_026351</name>
</gene>
<feature type="region of interest" description="Disordered" evidence="1">
    <location>
        <begin position="1"/>
        <end position="22"/>
    </location>
</feature>
<protein>
    <submittedName>
        <fullName evidence="2">Uncharacterized protein</fullName>
    </submittedName>
</protein>
<dbReference type="Proteomes" id="UP000230233">
    <property type="component" value="Chromosome X"/>
</dbReference>
<keyword evidence="3" id="KW-1185">Reference proteome</keyword>
<dbReference type="EMBL" id="PDUG01000006">
    <property type="protein sequence ID" value="PIC21562.1"/>
    <property type="molecule type" value="Genomic_DNA"/>
</dbReference>
<comment type="caution">
    <text evidence="2">The sequence shown here is derived from an EMBL/GenBank/DDBJ whole genome shotgun (WGS) entry which is preliminary data.</text>
</comment>
<dbReference type="AlphaFoldDB" id="A0A2G5T2W8"/>
<evidence type="ECO:0000313" key="3">
    <source>
        <dbReference type="Proteomes" id="UP000230233"/>
    </source>
</evidence>
<sequence length="148" mass="15268">MLSPDAENVDGADDNGSAAVGHSCPGGPVADPLCHYLEADVVADAMEDLDESLAGHSAAVGHGCSDGSVDYDAADPLYRYVEPAAHYSGCSTDFVLSESQDKIGCGEIYHFEDPVAFGAGVLLEDRTDCEALPPSPNSMAVSGQVRCS</sequence>
<evidence type="ECO:0000313" key="2">
    <source>
        <dbReference type="EMBL" id="PIC21562.1"/>
    </source>
</evidence>